<dbReference type="InterPro" id="IPR003604">
    <property type="entry name" value="Matrin/U1-like-C_Znf_C2H2"/>
</dbReference>
<evidence type="ECO:0000259" key="2">
    <source>
        <dbReference type="PROSITE" id="PS50157"/>
    </source>
</evidence>
<evidence type="ECO:0000256" key="1">
    <source>
        <dbReference type="PROSITE-ProRule" id="PRU00042"/>
    </source>
</evidence>
<evidence type="ECO:0000313" key="4">
    <source>
        <dbReference type="Proteomes" id="UP000232615"/>
    </source>
</evidence>
<keyword evidence="4" id="KW-1185">Reference proteome</keyword>
<keyword evidence="1" id="KW-0862">Zinc</keyword>
<gene>
    <name evidence="3" type="ORF">TNS_ORF216</name>
</gene>
<proteinExistence type="predicted"/>
<accession>V9SGB8</accession>
<dbReference type="GO" id="GO:0003676">
    <property type="term" value="F:nucleic acid binding"/>
    <property type="evidence" value="ECO:0007669"/>
    <property type="project" value="InterPro"/>
</dbReference>
<sequence>MSHNCSICQKSFSELGYLRKHEKTKKHLKALSLGGLRRGEYSCDVCSYSTDIASNFKIHEMTKKHKEKVNEQRREEEFFCEVCDVFSRDKRDHERHLLTKRHIRNFDASLDVPSEKLERVIFELVTHLTSNRTLFREIILQDERVISPKIFIPHLGNSERFLEWMRSLLEPIADRFTERDGCVSFVWPNHRYILSSRDFALLFVSLSRKVFCKSVEQTKLEVDRYKAEKCPKHMCFIPGCETCPKKTAFGVSEDILSHVLSEFETRERLITRATLEREKCLAYWKWWKESGKFKRLRDDILSGFVVEMAEFPMESISHEAMSEKDFVDVLANFSCVVHEKATTLKKRRDEFVLSFLGACKTMIEDKIDRRTDSTQKNSFHSVLLHKALFGQGEYISFAFWL</sequence>
<protein>
    <recommendedName>
        <fullName evidence="2">C2H2-type domain-containing protein</fullName>
    </recommendedName>
</protein>
<name>V9SGB8_9VIRU</name>
<organism evidence="3 4">
    <name type="scientific">Tunisvirus fontaine2</name>
    <dbReference type="NCBI Taxonomy" id="1421067"/>
    <lineage>
        <taxon>Viruses</taxon>
        <taxon>Varidnaviria</taxon>
        <taxon>Bamfordvirae</taxon>
        <taxon>Nucleocytoviricota</taxon>
        <taxon>Megaviricetes</taxon>
        <taxon>Pimascovirales</taxon>
        <taxon>Pimascovirales incertae sedis</taxon>
        <taxon>Marseilleviridae</taxon>
        <taxon>Losannavirus</taxon>
        <taxon>Losannavirus tunisense</taxon>
    </lineage>
</organism>
<feature type="domain" description="C2H2-type" evidence="2">
    <location>
        <begin position="3"/>
        <end position="27"/>
    </location>
</feature>
<reference evidence="3 4" key="1">
    <citation type="journal article" date="2014" name="Arch. Virol.">
        <title>Complete genome sequence of Tunisvirus, a new member of the proposed family Marseilleviridae.</title>
        <authorList>
            <person name="Aherfi S."/>
            <person name="Boughalmi M."/>
            <person name="Pagnier I."/>
            <person name="Fournous G."/>
            <person name="La Scola B."/>
            <person name="Raoult D."/>
            <person name="Colson P."/>
        </authorList>
    </citation>
    <scope>NUCLEOTIDE SEQUENCE [LARGE SCALE GENOMIC DNA]</scope>
    <source>
        <strain evidence="3 4">U484</strain>
    </source>
</reference>
<dbReference type="PROSITE" id="PS00028">
    <property type="entry name" value="ZINC_FINGER_C2H2_1"/>
    <property type="match status" value="1"/>
</dbReference>
<dbReference type="PROSITE" id="PS50157">
    <property type="entry name" value="ZINC_FINGER_C2H2_2"/>
    <property type="match status" value="1"/>
</dbReference>
<dbReference type="InterPro" id="IPR036236">
    <property type="entry name" value="Znf_C2H2_sf"/>
</dbReference>
<dbReference type="InterPro" id="IPR013087">
    <property type="entry name" value="Znf_C2H2_type"/>
</dbReference>
<dbReference type="SUPFAM" id="SSF57667">
    <property type="entry name" value="beta-beta-alpha zinc fingers"/>
    <property type="match status" value="2"/>
</dbReference>
<keyword evidence="1" id="KW-0479">Metal-binding</keyword>
<dbReference type="GO" id="GO:0008270">
    <property type="term" value="F:zinc ion binding"/>
    <property type="evidence" value="ECO:0007669"/>
    <property type="project" value="UniProtKB-KW"/>
</dbReference>
<dbReference type="EMBL" id="KF483846">
    <property type="protein sequence ID" value="AHC54934.1"/>
    <property type="molecule type" value="Genomic_DNA"/>
</dbReference>
<evidence type="ECO:0000313" key="3">
    <source>
        <dbReference type="EMBL" id="AHC54934.1"/>
    </source>
</evidence>
<dbReference type="SMART" id="SM00451">
    <property type="entry name" value="ZnF_U1"/>
    <property type="match status" value="3"/>
</dbReference>
<dbReference type="SMART" id="SM00355">
    <property type="entry name" value="ZnF_C2H2"/>
    <property type="match status" value="3"/>
</dbReference>
<keyword evidence="1" id="KW-0863">Zinc-finger</keyword>
<dbReference type="Gene3D" id="3.30.160.60">
    <property type="entry name" value="Classic Zinc Finger"/>
    <property type="match status" value="1"/>
</dbReference>
<dbReference type="Proteomes" id="UP000232615">
    <property type="component" value="Segment"/>
</dbReference>